<evidence type="ECO:0000256" key="1">
    <source>
        <dbReference type="ARBA" id="ARBA00023015"/>
    </source>
</evidence>
<keyword evidence="6" id="KW-1185">Reference proteome</keyword>
<dbReference type="SMART" id="SM00418">
    <property type="entry name" value="HTH_ARSR"/>
    <property type="match status" value="1"/>
</dbReference>
<keyword evidence="1" id="KW-0805">Transcription regulation</keyword>
<name>A0A2M8RH32_9BRAD</name>
<proteinExistence type="predicted"/>
<dbReference type="PANTHER" id="PTHR43132">
    <property type="entry name" value="ARSENICAL RESISTANCE OPERON REPRESSOR ARSR-RELATED"/>
    <property type="match status" value="1"/>
</dbReference>
<gene>
    <name evidence="5" type="ORF">CVM73_01610</name>
</gene>
<sequence>MEKEEAVLALAALSQPTRLEAFRTLVRHEPDGLAAGDLARLLEVPQNTLSAHLSILSRARLVSSERHSRSIIYRANLGEFRDVAVFLLRDCCDGRPEVCEPVVQTLQSCCSPKRKEQSRARSHV</sequence>
<dbReference type="SUPFAM" id="SSF46785">
    <property type="entry name" value="Winged helix' DNA-binding domain"/>
    <property type="match status" value="1"/>
</dbReference>
<dbReference type="CDD" id="cd00090">
    <property type="entry name" value="HTH_ARSR"/>
    <property type="match status" value="1"/>
</dbReference>
<dbReference type="InterPro" id="IPR036390">
    <property type="entry name" value="WH_DNA-bd_sf"/>
</dbReference>
<evidence type="ECO:0000259" key="4">
    <source>
        <dbReference type="PROSITE" id="PS50987"/>
    </source>
</evidence>
<keyword evidence="3" id="KW-0804">Transcription</keyword>
<dbReference type="GO" id="GO:0003700">
    <property type="term" value="F:DNA-binding transcription factor activity"/>
    <property type="evidence" value="ECO:0007669"/>
    <property type="project" value="InterPro"/>
</dbReference>
<dbReference type="AlphaFoldDB" id="A0A2M8RH32"/>
<dbReference type="InterPro" id="IPR011991">
    <property type="entry name" value="ArsR-like_HTH"/>
</dbReference>
<dbReference type="GO" id="GO:0003677">
    <property type="term" value="F:DNA binding"/>
    <property type="evidence" value="ECO:0007669"/>
    <property type="project" value="UniProtKB-KW"/>
</dbReference>
<keyword evidence="2" id="KW-0238">DNA-binding</keyword>
<dbReference type="RefSeq" id="WP_100230258.1">
    <property type="nucleotide sequence ID" value="NZ_PGVG01000001.1"/>
</dbReference>
<dbReference type="PANTHER" id="PTHR43132:SF2">
    <property type="entry name" value="ARSENICAL RESISTANCE OPERON REPRESSOR ARSR-RELATED"/>
    <property type="match status" value="1"/>
</dbReference>
<dbReference type="NCBIfam" id="NF033788">
    <property type="entry name" value="HTH_metalloreg"/>
    <property type="match status" value="1"/>
</dbReference>
<comment type="caution">
    <text evidence="5">The sequence shown here is derived from an EMBL/GenBank/DDBJ whole genome shotgun (WGS) entry which is preliminary data.</text>
</comment>
<evidence type="ECO:0000313" key="6">
    <source>
        <dbReference type="Proteomes" id="UP000231194"/>
    </source>
</evidence>
<feature type="domain" description="HTH arsR-type" evidence="4">
    <location>
        <begin position="1"/>
        <end position="95"/>
    </location>
</feature>
<dbReference type="InterPro" id="IPR036388">
    <property type="entry name" value="WH-like_DNA-bd_sf"/>
</dbReference>
<dbReference type="InterPro" id="IPR051011">
    <property type="entry name" value="Metal_resp_trans_reg"/>
</dbReference>
<dbReference type="EMBL" id="PGVG01000001">
    <property type="protein sequence ID" value="PJG57132.1"/>
    <property type="molecule type" value="Genomic_DNA"/>
</dbReference>
<accession>A0A2M8RH32</accession>
<evidence type="ECO:0000313" key="5">
    <source>
        <dbReference type="EMBL" id="PJG57132.1"/>
    </source>
</evidence>
<evidence type="ECO:0000256" key="3">
    <source>
        <dbReference type="ARBA" id="ARBA00023163"/>
    </source>
</evidence>
<dbReference type="PROSITE" id="PS50987">
    <property type="entry name" value="HTH_ARSR_2"/>
    <property type="match status" value="1"/>
</dbReference>
<evidence type="ECO:0000256" key="2">
    <source>
        <dbReference type="ARBA" id="ARBA00023125"/>
    </source>
</evidence>
<dbReference type="PRINTS" id="PR00778">
    <property type="entry name" value="HTHARSR"/>
</dbReference>
<dbReference type="Gene3D" id="1.10.10.10">
    <property type="entry name" value="Winged helix-like DNA-binding domain superfamily/Winged helix DNA-binding domain"/>
    <property type="match status" value="1"/>
</dbReference>
<dbReference type="Pfam" id="PF12840">
    <property type="entry name" value="HTH_20"/>
    <property type="match status" value="1"/>
</dbReference>
<protein>
    <submittedName>
        <fullName evidence="5">Transcriptional regulator</fullName>
    </submittedName>
</protein>
<dbReference type="Proteomes" id="UP000231194">
    <property type="component" value="Unassembled WGS sequence"/>
</dbReference>
<dbReference type="InterPro" id="IPR001845">
    <property type="entry name" value="HTH_ArsR_DNA-bd_dom"/>
</dbReference>
<dbReference type="OrthoDB" id="9804742at2"/>
<organism evidence="5 6">
    <name type="scientific">Bradyrhizobium forestalis</name>
    <dbReference type="NCBI Taxonomy" id="1419263"/>
    <lineage>
        <taxon>Bacteria</taxon>
        <taxon>Pseudomonadati</taxon>
        <taxon>Pseudomonadota</taxon>
        <taxon>Alphaproteobacteria</taxon>
        <taxon>Hyphomicrobiales</taxon>
        <taxon>Nitrobacteraceae</taxon>
        <taxon>Bradyrhizobium</taxon>
    </lineage>
</organism>
<reference evidence="5 6" key="1">
    <citation type="submission" date="2017-11" db="EMBL/GenBank/DDBJ databases">
        <title>Bradyrhizobium forestalis sp. nov., an efficient nitrogen-fixing bacterium isolated from nodules of forest legume species in the Amazon.</title>
        <authorList>
            <person name="Costa E.M."/>
            <person name="Guimaraes A."/>
            <person name="Carvalho T.S."/>
            <person name="Rodrigues T.L."/>
            <person name="Ribeiro P.R.A."/>
            <person name="Lebbe L."/>
            <person name="Willems A."/>
            <person name="Moreira F.M.S."/>
        </authorList>
    </citation>
    <scope>NUCLEOTIDE SEQUENCE [LARGE SCALE GENOMIC DNA]</scope>
    <source>
        <strain evidence="5 6">INPA54B</strain>
    </source>
</reference>